<reference evidence="3" key="1">
    <citation type="journal article" date="2020" name="Stud. Mycol.">
        <title>101 Dothideomycetes genomes: a test case for predicting lifestyles and emergence of pathogens.</title>
        <authorList>
            <person name="Haridas S."/>
            <person name="Albert R."/>
            <person name="Binder M."/>
            <person name="Bloem J."/>
            <person name="Labutti K."/>
            <person name="Salamov A."/>
            <person name="Andreopoulos B."/>
            <person name="Baker S."/>
            <person name="Barry K."/>
            <person name="Bills G."/>
            <person name="Bluhm B."/>
            <person name="Cannon C."/>
            <person name="Castanera R."/>
            <person name="Culley D."/>
            <person name="Daum C."/>
            <person name="Ezra D."/>
            <person name="Gonzalez J."/>
            <person name="Henrissat B."/>
            <person name="Kuo A."/>
            <person name="Liang C."/>
            <person name="Lipzen A."/>
            <person name="Lutzoni F."/>
            <person name="Magnuson J."/>
            <person name="Mondo S."/>
            <person name="Nolan M."/>
            <person name="Ohm R."/>
            <person name="Pangilinan J."/>
            <person name="Park H.-J."/>
            <person name="Ramirez L."/>
            <person name="Alfaro M."/>
            <person name="Sun H."/>
            <person name="Tritt A."/>
            <person name="Yoshinaga Y."/>
            <person name="Zwiers L.-H."/>
            <person name="Turgeon B."/>
            <person name="Goodwin S."/>
            <person name="Spatafora J."/>
            <person name="Crous P."/>
            <person name="Grigoriev I."/>
        </authorList>
    </citation>
    <scope>NUCLEOTIDE SEQUENCE</scope>
    <source>
        <strain evidence="3">CBS 122368</strain>
    </source>
</reference>
<proteinExistence type="predicted"/>
<dbReference type="InterPro" id="IPR000073">
    <property type="entry name" value="AB_hydrolase_1"/>
</dbReference>
<keyword evidence="3" id="KW-0378">Hydrolase</keyword>
<dbReference type="Gene3D" id="3.40.50.1820">
    <property type="entry name" value="alpha/beta hydrolase"/>
    <property type="match status" value="1"/>
</dbReference>
<dbReference type="GeneID" id="54585860"/>
<accession>A0A6A6J1Z9</accession>
<dbReference type="PANTHER" id="PTHR42886">
    <property type="entry name" value="RE40534P-RELATED"/>
    <property type="match status" value="1"/>
</dbReference>
<evidence type="ECO:0000313" key="3">
    <source>
        <dbReference type="EMBL" id="KAF2256696.1"/>
    </source>
</evidence>
<evidence type="ECO:0000313" key="4">
    <source>
        <dbReference type="Proteomes" id="UP000800094"/>
    </source>
</evidence>
<dbReference type="PANTHER" id="PTHR42886:SF87">
    <property type="entry name" value="AB HYDROLASE-1 DOMAIN-CONTAINING PROTEIN"/>
    <property type="match status" value="1"/>
</dbReference>
<gene>
    <name evidence="3" type="ORF">BU26DRAFT_558139</name>
</gene>
<dbReference type="Pfam" id="PF12697">
    <property type="entry name" value="Abhydrolase_6"/>
    <property type="match status" value="1"/>
</dbReference>
<dbReference type="InterPro" id="IPR029058">
    <property type="entry name" value="AB_hydrolase_fold"/>
</dbReference>
<feature type="domain" description="AB hydrolase-1" evidence="2">
    <location>
        <begin position="118"/>
        <end position="371"/>
    </location>
</feature>
<keyword evidence="4" id="KW-1185">Reference proteome</keyword>
<feature type="chain" id="PRO_5025589260" evidence="1">
    <location>
        <begin position="22"/>
        <end position="393"/>
    </location>
</feature>
<evidence type="ECO:0000256" key="1">
    <source>
        <dbReference type="SAM" id="SignalP"/>
    </source>
</evidence>
<dbReference type="SUPFAM" id="SSF53474">
    <property type="entry name" value="alpha/beta-Hydrolases"/>
    <property type="match status" value="1"/>
</dbReference>
<dbReference type="Proteomes" id="UP000800094">
    <property type="component" value="Unassembled WGS sequence"/>
</dbReference>
<dbReference type="GO" id="GO:0016787">
    <property type="term" value="F:hydrolase activity"/>
    <property type="evidence" value="ECO:0007669"/>
    <property type="project" value="UniProtKB-KW"/>
</dbReference>
<dbReference type="AlphaFoldDB" id="A0A6A6J1Z9"/>
<dbReference type="RefSeq" id="XP_033691700.1">
    <property type="nucleotide sequence ID" value="XM_033832530.1"/>
</dbReference>
<sequence length="393" mass="42425">MRPTTYNTFLVALFLSQFASSIPIQPSRGPDPGYAHPSNGICADYTIKEEITTTNQIWVYPPLANDFDVAQALANISSKEPSTGYQPLSGVVNVTKTYEIAGTFCTPKEKKGGKETIVLVATHGVGYDRRYWASSYMPEQYNFAQYALESGYSIFYYDRLGVGKSERISGYDNQAIIQAALLTKITEAIHNGAYTSDIKASKVALVGHSFGSILSSAVTSDRPDLVDALVLTGWAYPNDTDPAAFAPVFTPTVFASRLVSNTSGYGTGYLDFGDIYAHVQAFMHQPGYDIATAKYAYSISQPYGIAEFLSGRALNLQAADYKGSVLLAAGKYDVLLCGGDCADTFEGGVQDMVYPSASKIEPYVQPGAGHGGNFGTTALELYKTIVEFLDSEL</sequence>
<keyword evidence="1" id="KW-0732">Signal</keyword>
<name>A0A6A6J1Z9_9PLEO</name>
<evidence type="ECO:0000259" key="2">
    <source>
        <dbReference type="Pfam" id="PF12697"/>
    </source>
</evidence>
<feature type="signal peptide" evidence="1">
    <location>
        <begin position="1"/>
        <end position="21"/>
    </location>
</feature>
<protein>
    <submittedName>
        <fullName evidence="3">Alpha/beta-hydrolase</fullName>
    </submittedName>
</protein>
<dbReference type="EMBL" id="ML987189">
    <property type="protein sequence ID" value="KAF2256696.1"/>
    <property type="molecule type" value="Genomic_DNA"/>
</dbReference>
<dbReference type="OrthoDB" id="190201at2759"/>
<organism evidence="3 4">
    <name type="scientific">Trematosphaeria pertusa</name>
    <dbReference type="NCBI Taxonomy" id="390896"/>
    <lineage>
        <taxon>Eukaryota</taxon>
        <taxon>Fungi</taxon>
        <taxon>Dikarya</taxon>
        <taxon>Ascomycota</taxon>
        <taxon>Pezizomycotina</taxon>
        <taxon>Dothideomycetes</taxon>
        <taxon>Pleosporomycetidae</taxon>
        <taxon>Pleosporales</taxon>
        <taxon>Massarineae</taxon>
        <taxon>Trematosphaeriaceae</taxon>
        <taxon>Trematosphaeria</taxon>
    </lineage>
</organism>